<dbReference type="SMART" id="SM00347">
    <property type="entry name" value="HTH_MARR"/>
    <property type="match status" value="1"/>
</dbReference>
<evidence type="ECO:0000259" key="4">
    <source>
        <dbReference type="PROSITE" id="PS50995"/>
    </source>
</evidence>
<dbReference type="Gene3D" id="1.10.10.10">
    <property type="entry name" value="Winged helix-like DNA-binding domain superfamily/Winged helix DNA-binding domain"/>
    <property type="match status" value="1"/>
</dbReference>
<dbReference type="InterPro" id="IPR039422">
    <property type="entry name" value="MarR/SlyA-like"/>
</dbReference>
<evidence type="ECO:0000256" key="2">
    <source>
        <dbReference type="ARBA" id="ARBA00023125"/>
    </source>
</evidence>
<feature type="domain" description="HTH marR-type" evidence="4">
    <location>
        <begin position="15"/>
        <end position="148"/>
    </location>
</feature>
<dbReference type="GO" id="GO:0003700">
    <property type="term" value="F:DNA-binding transcription factor activity"/>
    <property type="evidence" value="ECO:0007669"/>
    <property type="project" value="InterPro"/>
</dbReference>
<dbReference type="InterPro" id="IPR000835">
    <property type="entry name" value="HTH_MarR-typ"/>
</dbReference>
<dbReference type="EMBL" id="SMFU01000007">
    <property type="protein sequence ID" value="TCK08699.1"/>
    <property type="molecule type" value="Genomic_DNA"/>
</dbReference>
<keyword evidence="1" id="KW-0805">Transcription regulation</keyword>
<reference evidence="5 6" key="1">
    <citation type="submission" date="2019-03" db="EMBL/GenBank/DDBJ databases">
        <title>Genomic Encyclopedia of Archaeal and Bacterial Type Strains, Phase II (KMG-II): from individual species to whole genera.</title>
        <authorList>
            <person name="Goeker M."/>
        </authorList>
    </citation>
    <scope>NUCLEOTIDE SEQUENCE [LARGE SCALE GENOMIC DNA]</scope>
    <source>
        <strain evidence="5 6">DSM 27697</strain>
    </source>
</reference>
<dbReference type="PROSITE" id="PS01117">
    <property type="entry name" value="HTH_MARR_1"/>
    <property type="match status" value="1"/>
</dbReference>
<dbReference type="InterPro" id="IPR036388">
    <property type="entry name" value="WH-like_DNA-bd_sf"/>
</dbReference>
<accession>A0A4R1GR90</accession>
<evidence type="ECO:0000313" key="6">
    <source>
        <dbReference type="Proteomes" id="UP000294546"/>
    </source>
</evidence>
<comment type="caution">
    <text evidence="5">The sequence shown here is derived from an EMBL/GenBank/DDBJ whole genome shotgun (WGS) entry which is preliminary data.</text>
</comment>
<dbReference type="RefSeq" id="WP_207894720.1">
    <property type="nucleotide sequence ID" value="NZ_SMFU01000007.1"/>
</dbReference>
<dbReference type="Pfam" id="PF12802">
    <property type="entry name" value="MarR_2"/>
    <property type="match status" value="1"/>
</dbReference>
<dbReference type="AlphaFoldDB" id="A0A4R1GR90"/>
<keyword evidence="2" id="KW-0238">DNA-binding</keyword>
<keyword evidence="3" id="KW-0804">Transcription</keyword>
<evidence type="ECO:0000256" key="1">
    <source>
        <dbReference type="ARBA" id="ARBA00023015"/>
    </source>
</evidence>
<dbReference type="GO" id="GO:0006950">
    <property type="term" value="P:response to stress"/>
    <property type="evidence" value="ECO:0007669"/>
    <property type="project" value="TreeGrafter"/>
</dbReference>
<protein>
    <submittedName>
        <fullName evidence="5">MarR family transcriptional regulator for hemolysin</fullName>
    </submittedName>
</protein>
<dbReference type="Proteomes" id="UP000294546">
    <property type="component" value="Unassembled WGS sequence"/>
</dbReference>
<dbReference type="InterPro" id="IPR036390">
    <property type="entry name" value="WH_DNA-bd_sf"/>
</dbReference>
<organism evidence="5 6">
    <name type="scientific">Marinobacterium mangrovicola</name>
    <dbReference type="NCBI Taxonomy" id="1476959"/>
    <lineage>
        <taxon>Bacteria</taxon>
        <taxon>Pseudomonadati</taxon>
        <taxon>Pseudomonadota</taxon>
        <taxon>Gammaproteobacteria</taxon>
        <taxon>Oceanospirillales</taxon>
        <taxon>Oceanospirillaceae</taxon>
        <taxon>Marinobacterium</taxon>
    </lineage>
</organism>
<dbReference type="PROSITE" id="PS50995">
    <property type="entry name" value="HTH_MARR_2"/>
    <property type="match status" value="1"/>
</dbReference>
<dbReference type="InterPro" id="IPR023187">
    <property type="entry name" value="Tscrpt_reg_MarR-type_CS"/>
</dbReference>
<evidence type="ECO:0000256" key="3">
    <source>
        <dbReference type="ARBA" id="ARBA00023163"/>
    </source>
</evidence>
<proteinExistence type="predicted"/>
<dbReference type="GO" id="GO:0003677">
    <property type="term" value="F:DNA binding"/>
    <property type="evidence" value="ECO:0007669"/>
    <property type="project" value="UniProtKB-KW"/>
</dbReference>
<sequence length="159" mass="18147">MQDKHAGLASMEEATHIFGYRLVSLARRWRRFVDMRLAEAGLTDATWVPLMHLYRNGDGISQKELASRAGLDKSTLVRLLDLLVEKSLLERRVDTEDRRARLIYLTDAGRRQVDEINTLVVATECEALGGLDESTVLQMLNYFESIETRLDLALENPQQ</sequence>
<dbReference type="PANTHER" id="PTHR33164:SF64">
    <property type="entry name" value="TRANSCRIPTIONAL REGULATOR SLYA"/>
    <property type="match status" value="1"/>
</dbReference>
<keyword evidence="6" id="KW-1185">Reference proteome</keyword>
<dbReference type="PANTHER" id="PTHR33164">
    <property type="entry name" value="TRANSCRIPTIONAL REGULATOR, MARR FAMILY"/>
    <property type="match status" value="1"/>
</dbReference>
<dbReference type="SUPFAM" id="SSF46785">
    <property type="entry name" value="Winged helix' DNA-binding domain"/>
    <property type="match status" value="1"/>
</dbReference>
<evidence type="ECO:0000313" key="5">
    <source>
        <dbReference type="EMBL" id="TCK08699.1"/>
    </source>
</evidence>
<dbReference type="PRINTS" id="PR00598">
    <property type="entry name" value="HTHMARR"/>
</dbReference>
<name>A0A4R1GR90_9GAMM</name>
<gene>
    <name evidence="5" type="ORF">CLV83_0791</name>
</gene>